<dbReference type="PANTHER" id="PTHR10264:SF19">
    <property type="entry name" value="AT06885P-RELATED"/>
    <property type="match status" value="1"/>
</dbReference>
<dbReference type="InterPro" id="IPR043202">
    <property type="entry name" value="Band-7_stomatin-like"/>
</dbReference>
<dbReference type="Proteomes" id="UP000050741">
    <property type="component" value="Unassembled WGS sequence"/>
</dbReference>
<dbReference type="FunFam" id="3.30.479.30:FF:000002">
    <property type="entry name" value="band 7 protein AGAP004871"/>
    <property type="match status" value="1"/>
</dbReference>
<dbReference type="InterPro" id="IPR036013">
    <property type="entry name" value="Band_7/SPFH_dom_sf"/>
</dbReference>
<feature type="domain" description="Band 7" evidence="6">
    <location>
        <begin position="46"/>
        <end position="220"/>
    </location>
</feature>
<dbReference type="InterPro" id="IPR001107">
    <property type="entry name" value="Band_7"/>
</dbReference>
<keyword evidence="7" id="KW-1185">Reference proteome</keyword>
<evidence type="ECO:0000256" key="2">
    <source>
        <dbReference type="ARBA" id="ARBA00008164"/>
    </source>
</evidence>
<dbReference type="SMART" id="SM00244">
    <property type="entry name" value="PHB"/>
    <property type="match status" value="1"/>
</dbReference>
<dbReference type="InterPro" id="IPR001972">
    <property type="entry name" value="Stomatin_HflK_fam"/>
</dbReference>
<dbReference type="Pfam" id="PF01145">
    <property type="entry name" value="Band_7"/>
    <property type="match status" value="1"/>
</dbReference>
<comment type="similarity">
    <text evidence="2">Belongs to the band 7/mec-2 family.</text>
</comment>
<evidence type="ECO:0000313" key="7">
    <source>
        <dbReference type="Proteomes" id="UP000050741"/>
    </source>
</evidence>
<sequence>MSSLHRESSRASLPADDTEPHGFCSSLLIFFSYVFVILTFPISVFACIKIVQQYERAVSGKCGDLFDFPIFEVIFRVGKLKRGGAVGPGLFFIIPCIDEYRNVDMRTMSFDVPPQEILCKDSVTVTVDAVIYFRVFDATKAIVNIEDAAMSTKLLAQTMLRSVLGTRTLSEMLSKRDEVNFQIQKVLDEPTDNWGVRVEPVEVKDVRLPRDMQRAMAAEAEAGREARAKVVAAEGEKRASIALRDAASIIAETPAALQLRYLQTLNTISAERNSTIIFPIDFMPFVPPPNTKKTAPPSLKRKSSPSIPAELKSVRE</sequence>
<protein>
    <submittedName>
        <fullName evidence="8">PHB domain-containing protein</fullName>
    </submittedName>
</protein>
<evidence type="ECO:0000256" key="3">
    <source>
        <dbReference type="ARBA" id="ARBA00023136"/>
    </source>
</evidence>
<reference evidence="7" key="1">
    <citation type="submission" date="2014-05" db="EMBL/GenBank/DDBJ databases">
        <title>The genome and life-stage specific transcriptomes of Globodera pallida elucidate key aspects of plant parasitism by a cyst nematode.</title>
        <authorList>
            <person name="Cotton J.A."/>
            <person name="Lilley C.J."/>
            <person name="Jones L.M."/>
            <person name="Kikuchi T."/>
            <person name="Reid A.J."/>
            <person name="Thorpe P."/>
            <person name="Tsai I.J."/>
            <person name="Beasley H."/>
            <person name="Blok V."/>
            <person name="Cock P.J.A."/>
            <person name="Van den Akker S.E."/>
            <person name="Holroyd N."/>
            <person name="Hunt M."/>
            <person name="Mantelin S."/>
            <person name="Naghra H."/>
            <person name="Pain A."/>
            <person name="Palomares-Rius J.E."/>
            <person name="Zarowiecki M."/>
            <person name="Berriman M."/>
            <person name="Jones J.T."/>
            <person name="Urwin P.E."/>
        </authorList>
    </citation>
    <scope>NUCLEOTIDE SEQUENCE [LARGE SCALE GENOMIC DNA]</scope>
    <source>
        <strain evidence="7">Lindley</strain>
    </source>
</reference>
<dbReference type="PANTHER" id="PTHR10264">
    <property type="entry name" value="BAND 7 PROTEIN-RELATED"/>
    <property type="match status" value="1"/>
</dbReference>
<comment type="subcellular location">
    <subcellularLocation>
        <location evidence="1">Membrane</location>
    </subcellularLocation>
</comment>
<name>A0A183C5Z2_GLOPA</name>
<dbReference type="AlphaFoldDB" id="A0A183C5Z2"/>
<evidence type="ECO:0000256" key="4">
    <source>
        <dbReference type="SAM" id="MobiDB-lite"/>
    </source>
</evidence>
<dbReference type="Gene3D" id="6.10.250.2090">
    <property type="match status" value="1"/>
</dbReference>
<dbReference type="SUPFAM" id="SSF117892">
    <property type="entry name" value="Band 7/SPFH domain"/>
    <property type="match status" value="1"/>
</dbReference>
<dbReference type="GO" id="GO:0005886">
    <property type="term" value="C:plasma membrane"/>
    <property type="evidence" value="ECO:0007669"/>
    <property type="project" value="InterPro"/>
</dbReference>
<dbReference type="WBParaSite" id="GPLIN_000828700">
    <property type="protein sequence ID" value="GPLIN_000828700"/>
    <property type="gene ID" value="GPLIN_000828700"/>
</dbReference>
<proteinExistence type="inferred from homology"/>
<keyword evidence="5" id="KW-0812">Transmembrane</keyword>
<evidence type="ECO:0000259" key="6">
    <source>
        <dbReference type="SMART" id="SM00244"/>
    </source>
</evidence>
<evidence type="ECO:0000256" key="1">
    <source>
        <dbReference type="ARBA" id="ARBA00004370"/>
    </source>
</evidence>
<dbReference type="Gene3D" id="3.30.479.30">
    <property type="entry name" value="Band 7 domain"/>
    <property type="match status" value="1"/>
</dbReference>
<dbReference type="PRINTS" id="PR00721">
    <property type="entry name" value="STOMATIN"/>
</dbReference>
<keyword evidence="3 5" id="KW-0472">Membrane</keyword>
<evidence type="ECO:0000256" key="5">
    <source>
        <dbReference type="SAM" id="Phobius"/>
    </source>
</evidence>
<accession>A0A183C5Z2</accession>
<keyword evidence="5" id="KW-1133">Transmembrane helix</keyword>
<feature type="transmembrane region" description="Helical" evidence="5">
    <location>
        <begin position="27"/>
        <end position="51"/>
    </location>
</feature>
<feature type="region of interest" description="Disordered" evidence="4">
    <location>
        <begin position="287"/>
        <end position="316"/>
    </location>
</feature>
<evidence type="ECO:0000313" key="8">
    <source>
        <dbReference type="WBParaSite" id="GPLIN_000828700"/>
    </source>
</evidence>
<reference evidence="8" key="2">
    <citation type="submission" date="2016-06" db="UniProtKB">
        <authorList>
            <consortium name="WormBaseParasite"/>
        </authorList>
    </citation>
    <scope>IDENTIFICATION</scope>
</reference>
<organism evidence="7 8">
    <name type="scientific">Globodera pallida</name>
    <name type="common">Potato cyst nematode worm</name>
    <name type="synonym">Heterodera pallida</name>
    <dbReference type="NCBI Taxonomy" id="36090"/>
    <lineage>
        <taxon>Eukaryota</taxon>
        <taxon>Metazoa</taxon>
        <taxon>Ecdysozoa</taxon>
        <taxon>Nematoda</taxon>
        <taxon>Chromadorea</taxon>
        <taxon>Rhabditida</taxon>
        <taxon>Tylenchina</taxon>
        <taxon>Tylenchomorpha</taxon>
        <taxon>Tylenchoidea</taxon>
        <taxon>Heteroderidae</taxon>
        <taxon>Heteroderinae</taxon>
        <taxon>Globodera</taxon>
    </lineage>
</organism>